<dbReference type="Pfam" id="PF00561">
    <property type="entry name" value="Abhydrolase_1"/>
    <property type="match status" value="1"/>
</dbReference>
<dbReference type="EMBL" id="JAVMIP010000024">
    <property type="protein sequence ID" value="MDS3862212.1"/>
    <property type="molecule type" value="Genomic_DNA"/>
</dbReference>
<dbReference type="AlphaFoldDB" id="A0AAE4K0V4"/>
<sequence>MTTAVKVAGEPDQYDIQLESHYWAWGAYRIHYVQKGETGPHLLLVHGFGASTDHWRKNIAELSQHYQVWAIDLLGFGRSEKPTLTYTGELWRDQLRDFCQEVIQAPVVIAGNSLGGYGALCFAVDCPEWVQGLILLNCAGPFSDEQQPEKFNLQRAILKLPFVVEIASFFLFMQMRQRAKIRQVLLKVYKDPTAVTDRLVEEIYRPAFDPGALGVFGAVFKSPPGRALDLLLGQLQTPLLLLWGEADPWMSVKKAEKLQTYYPNAQLELVDAGHCPHDERPEDVNRIIDAWIRGLTESAT</sequence>
<dbReference type="PANTHER" id="PTHR46438">
    <property type="entry name" value="ALPHA/BETA-HYDROLASES SUPERFAMILY PROTEIN"/>
    <property type="match status" value="1"/>
</dbReference>
<dbReference type="GO" id="GO:0016787">
    <property type="term" value="F:hydrolase activity"/>
    <property type="evidence" value="ECO:0007669"/>
    <property type="project" value="UniProtKB-KW"/>
</dbReference>
<keyword evidence="3" id="KW-1185">Reference proteome</keyword>
<protein>
    <submittedName>
        <fullName evidence="2">Alpha/beta fold hydrolase</fullName>
    </submittedName>
</protein>
<proteinExistence type="predicted"/>
<keyword evidence="2" id="KW-0378">Hydrolase</keyword>
<organism evidence="2 3">
    <name type="scientific">Pseudocalidococcus azoricus BACA0444</name>
    <dbReference type="NCBI Taxonomy" id="2918990"/>
    <lineage>
        <taxon>Bacteria</taxon>
        <taxon>Bacillati</taxon>
        <taxon>Cyanobacteriota</taxon>
        <taxon>Cyanophyceae</taxon>
        <taxon>Acaryochloridales</taxon>
        <taxon>Thermosynechococcaceae</taxon>
        <taxon>Pseudocalidococcus</taxon>
        <taxon>Pseudocalidococcus azoricus</taxon>
    </lineage>
</organism>
<name>A0AAE4K0V4_9CYAN</name>
<evidence type="ECO:0000259" key="1">
    <source>
        <dbReference type="Pfam" id="PF00561"/>
    </source>
</evidence>
<dbReference type="InterPro" id="IPR029058">
    <property type="entry name" value="AB_hydrolase_fold"/>
</dbReference>
<dbReference type="InterPro" id="IPR000073">
    <property type="entry name" value="AB_hydrolase_1"/>
</dbReference>
<accession>A0AAE4K0V4</accession>
<gene>
    <name evidence="2" type="ORF">RIF25_15525</name>
</gene>
<dbReference type="SUPFAM" id="SSF53474">
    <property type="entry name" value="alpha/beta-Hydrolases"/>
    <property type="match status" value="1"/>
</dbReference>
<reference evidence="3" key="1">
    <citation type="submission" date="2023-07" db="EMBL/GenBank/DDBJ databases">
        <authorList>
            <person name="Luz R."/>
            <person name="Cordeiro R."/>
            <person name="Fonseca A."/>
            <person name="Goncalves V."/>
        </authorList>
    </citation>
    <scope>NUCLEOTIDE SEQUENCE [LARGE SCALE GENOMIC DNA]</scope>
    <source>
        <strain evidence="3">BACA0444</strain>
    </source>
</reference>
<evidence type="ECO:0000313" key="2">
    <source>
        <dbReference type="EMBL" id="MDS3862212.1"/>
    </source>
</evidence>
<dbReference type="Gene3D" id="3.40.50.1820">
    <property type="entry name" value="alpha/beta hydrolase"/>
    <property type="match status" value="1"/>
</dbReference>
<evidence type="ECO:0000313" key="3">
    <source>
        <dbReference type="Proteomes" id="UP001268256"/>
    </source>
</evidence>
<dbReference type="PANTHER" id="PTHR46438:SF2">
    <property type="entry name" value="ALPHA_BETA-HYDROLASES SUPERFAMILY PROTEIN"/>
    <property type="match status" value="1"/>
</dbReference>
<dbReference type="RefSeq" id="WP_322879422.1">
    <property type="nucleotide sequence ID" value="NZ_JAVMIP010000024.1"/>
</dbReference>
<comment type="caution">
    <text evidence="2">The sequence shown here is derived from an EMBL/GenBank/DDBJ whole genome shotgun (WGS) entry which is preliminary data.</text>
</comment>
<dbReference type="Proteomes" id="UP001268256">
    <property type="component" value="Unassembled WGS sequence"/>
</dbReference>
<feature type="domain" description="AB hydrolase-1" evidence="1">
    <location>
        <begin position="40"/>
        <end position="281"/>
    </location>
</feature>
<dbReference type="PRINTS" id="PR00111">
    <property type="entry name" value="ABHYDROLASE"/>
</dbReference>